<keyword evidence="2" id="KW-1185">Reference proteome</keyword>
<gene>
    <name evidence="1" type="ORF">SAMN05661093_09913</name>
</gene>
<reference evidence="1 2" key="1">
    <citation type="submission" date="2017-04" db="EMBL/GenBank/DDBJ databases">
        <authorList>
            <person name="Afonso C.L."/>
            <person name="Miller P.J."/>
            <person name="Scott M.A."/>
            <person name="Spackman E."/>
            <person name="Goraichik I."/>
            <person name="Dimitrov K.M."/>
            <person name="Suarez D.L."/>
            <person name="Swayne D.E."/>
        </authorList>
    </citation>
    <scope>NUCLEOTIDE SEQUENCE [LARGE SCALE GENOMIC DNA]</scope>
    <source>
        <strain evidence="1 2">DSM 43828</strain>
    </source>
</reference>
<sequence>MKHAFRTVLPDLSDLDPFHLLERHGIRAAAECYARYAGADPADVPIVFDRYVGGLYGGPDPGRGMPLGEVADNPANGVIVIAADRKSKW</sequence>
<organism evidence="1 2">
    <name type="scientific">Kibdelosporangium aridum</name>
    <dbReference type="NCBI Taxonomy" id="2030"/>
    <lineage>
        <taxon>Bacteria</taxon>
        <taxon>Bacillati</taxon>
        <taxon>Actinomycetota</taxon>
        <taxon>Actinomycetes</taxon>
        <taxon>Pseudonocardiales</taxon>
        <taxon>Pseudonocardiaceae</taxon>
        <taxon>Kibdelosporangium</taxon>
    </lineage>
</organism>
<proteinExistence type="predicted"/>
<protein>
    <submittedName>
        <fullName evidence="1">Uncharacterized protein</fullName>
    </submittedName>
</protein>
<evidence type="ECO:0000313" key="1">
    <source>
        <dbReference type="EMBL" id="SMD26330.1"/>
    </source>
</evidence>
<dbReference type="EMBL" id="FWXV01000014">
    <property type="protein sequence ID" value="SMD26330.1"/>
    <property type="molecule type" value="Genomic_DNA"/>
</dbReference>
<evidence type="ECO:0000313" key="2">
    <source>
        <dbReference type="Proteomes" id="UP000192674"/>
    </source>
</evidence>
<dbReference type="Proteomes" id="UP000192674">
    <property type="component" value="Unassembled WGS sequence"/>
</dbReference>
<dbReference type="AlphaFoldDB" id="A0A1Y5Y8Z4"/>
<name>A0A1Y5Y8Z4_KIBAR</name>
<accession>A0A1Y5Y8Z4</accession>